<keyword evidence="3" id="KW-1185">Reference proteome</keyword>
<feature type="chain" id="PRO_5040990670" evidence="1">
    <location>
        <begin position="27"/>
        <end position="219"/>
    </location>
</feature>
<protein>
    <submittedName>
        <fullName evidence="2">Unnamed protein product</fullName>
    </submittedName>
</protein>
<proteinExistence type="predicted"/>
<evidence type="ECO:0000313" key="3">
    <source>
        <dbReference type="Proteomes" id="UP001165063"/>
    </source>
</evidence>
<dbReference type="AlphaFoldDB" id="A0A9W6T6U0"/>
<evidence type="ECO:0000256" key="1">
    <source>
        <dbReference type="SAM" id="SignalP"/>
    </source>
</evidence>
<keyword evidence="1" id="KW-0732">Signal</keyword>
<dbReference type="EMBL" id="BSXU01012471">
    <property type="protein sequence ID" value="GME77259.1"/>
    <property type="molecule type" value="Genomic_DNA"/>
</dbReference>
<dbReference type="Proteomes" id="UP001165063">
    <property type="component" value="Unassembled WGS sequence"/>
</dbReference>
<sequence>MLRQFDFEGCLHLRFLTLFFLNEVTPTDEHPCWKCIPETVDNIRLAWFENPAHKWCRLVGIMNQKPPPLRYFSGYIPEYLNNIELTFDFTYDFLLPEEYKFGGLGINCDPSHFQVPENFLVIKLTVSDRTRMKINIIGHEINPFISCSKSVIKNIDIKINQKPASELIDFTTMRPKVAFFAKQDSEVAEYQRALLSMVRPISIILCIVFAFIDWLRSGS</sequence>
<feature type="signal peptide" evidence="1">
    <location>
        <begin position="1"/>
        <end position="26"/>
    </location>
</feature>
<evidence type="ECO:0000313" key="2">
    <source>
        <dbReference type="EMBL" id="GME77259.1"/>
    </source>
</evidence>
<organism evidence="2 3">
    <name type="scientific">Ambrosiozyma monospora</name>
    <name type="common">Yeast</name>
    <name type="synonym">Endomycopsis monosporus</name>
    <dbReference type="NCBI Taxonomy" id="43982"/>
    <lineage>
        <taxon>Eukaryota</taxon>
        <taxon>Fungi</taxon>
        <taxon>Dikarya</taxon>
        <taxon>Ascomycota</taxon>
        <taxon>Saccharomycotina</taxon>
        <taxon>Pichiomycetes</taxon>
        <taxon>Pichiales</taxon>
        <taxon>Pichiaceae</taxon>
        <taxon>Ambrosiozyma</taxon>
    </lineage>
</organism>
<gene>
    <name evidence="2" type="ORF">Amon01_000962200</name>
</gene>
<reference evidence="2" key="1">
    <citation type="submission" date="2023-04" db="EMBL/GenBank/DDBJ databases">
        <title>Ambrosiozyma monospora NBRC 1965.</title>
        <authorList>
            <person name="Ichikawa N."/>
            <person name="Sato H."/>
            <person name="Tonouchi N."/>
        </authorList>
    </citation>
    <scope>NUCLEOTIDE SEQUENCE</scope>
    <source>
        <strain evidence="2">NBRC 1965</strain>
    </source>
</reference>
<comment type="caution">
    <text evidence="2">The sequence shown here is derived from an EMBL/GenBank/DDBJ whole genome shotgun (WGS) entry which is preliminary data.</text>
</comment>
<accession>A0A9W6T6U0</accession>
<name>A0A9W6T6U0_AMBMO</name>